<evidence type="ECO:0000313" key="3">
    <source>
        <dbReference type="Proteomes" id="UP000600101"/>
    </source>
</evidence>
<dbReference type="Pfam" id="PF13701">
    <property type="entry name" value="DDE_Tnp_1_4"/>
    <property type="match status" value="1"/>
</dbReference>
<proteinExistence type="predicted"/>
<dbReference type="AlphaFoldDB" id="A0A9X0UEV8"/>
<comment type="caution">
    <text evidence="2">The sequence shown here is derived from an EMBL/GenBank/DDBJ whole genome shotgun (WGS) entry which is preliminary data.</text>
</comment>
<sequence>MRANQLWLWLALVAYVPLRALRRIGLAQTPFVEATCRTLRLSLLRIGARARWSVRCIKVAMTSARPHQSEFALDHARLAGLGPA</sequence>
<feature type="domain" description="Transposase DDE" evidence="1">
    <location>
        <begin position="2"/>
        <end position="81"/>
    </location>
</feature>
<dbReference type="EMBL" id="JACOMF010000024">
    <property type="protein sequence ID" value="MBC4017188.1"/>
    <property type="molecule type" value="Genomic_DNA"/>
</dbReference>
<accession>A0A9X0UEV8</accession>
<evidence type="ECO:0000259" key="1">
    <source>
        <dbReference type="Pfam" id="PF13701"/>
    </source>
</evidence>
<gene>
    <name evidence="2" type="ORF">H7965_17900</name>
</gene>
<keyword evidence="3" id="KW-1185">Reference proteome</keyword>
<evidence type="ECO:0000313" key="2">
    <source>
        <dbReference type="EMBL" id="MBC4017188.1"/>
    </source>
</evidence>
<dbReference type="Proteomes" id="UP000600101">
    <property type="component" value="Unassembled WGS sequence"/>
</dbReference>
<dbReference type="InterPro" id="IPR025668">
    <property type="entry name" value="Tnp_DDE_dom"/>
</dbReference>
<name>A0A9X0UEV8_9PROT</name>
<protein>
    <submittedName>
        <fullName evidence="2">Transposase</fullName>
    </submittedName>
</protein>
<reference evidence="2" key="1">
    <citation type="submission" date="2020-08" db="EMBL/GenBank/DDBJ databases">
        <authorList>
            <person name="Hu Y."/>
            <person name="Nguyen S.V."/>
            <person name="Li F."/>
            <person name="Fanning S."/>
        </authorList>
    </citation>
    <scope>NUCLEOTIDE SEQUENCE</scope>
    <source>
        <strain evidence="2">SYSU D8009</strain>
    </source>
</reference>
<organism evidence="2 3">
    <name type="scientific">Siccirubricoccus deserti</name>
    <dbReference type="NCBI Taxonomy" id="2013562"/>
    <lineage>
        <taxon>Bacteria</taxon>
        <taxon>Pseudomonadati</taxon>
        <taxon>Pseudomonadota</taxon>
        <taxon>Alphaproteobacteria</taxon>
        <taxon>Acetobacterales</taxon>
        <taxon>Roseomonadaceae</taxon>
        <taxon>Siccirubricoccus</taxon>
    </lineage>
</organism>